<name>A0A6H1ZDX3_9ZZZZ</name>
<gene>
    <name evidence="1" type="ORF">TM448A00274_0038</name>
    <name evidence="2" type="ORF">TM448B00451_0031</name>
</gene>
<protein>
    <submittedName>
        <fullName evidence="1">Uncharacterized protein</fullName>
    </submittedName>
</protein>
<accession>A0A6H1ZDX3</accession>
<dbReference type="EMBL" id="MT143996">
    <property type="protein sequence ID" value="QJA45754.1"/>
    <property type="molecule type" value="Genomic_DNA"/>
</dbReference>
<evidence type="ECO:0000313" key="2">
    <source>
        <dbReference type="EMBL" id="QJH95507.1"/>
    </source>
</evidence>
<dbReference type="Gene3D" id="2.160.20.10">
    <property type="entry name" value="Single-stranded right-handed beta-helix, Pectin lyase-like"/>
    <property type="match status" value="1"/>
</dbReference>
<evidence type="ECO:0000313" key="1">
    <source>
        <dbReference type="EMBL" id="QJA45754.1"/>
    </source>
</evidence>
<dbReference type="InterPro" id="IPR012334">
    <property type="entry name" value="Pectin_lyas_fold"/>
</dbReference>
<sequence>MGDVQDAINQVEIGDTVEIPAGTCTWGDGATYLSVNKDITVQGAGIGSTIITLSDTAPTSSTGTIRISAGGTVKSMTINQAAARAATCFSTSTTSGWRITDIYYQPTYLLNETFTGSADDWTLGAGWEYGANAVSKTSDGTATLSHPMTGLISSGRGFNLQLTITSYTTGTLLITLGGDTIGTALSGHATYTIEHTVDFDSVDSTGLIITPSNTARFTIDNINVSEDYNGYFLYVGNSAPYGLVDNNTIIGRHGTNELIFANGPTDSWQTANSIGGADNLFVENNTFSRRGYVCDINNNGRAVFRYNTISGSNKIDFHGRASNSVRGARHGEIYNNLFTKAAGGNTAIEFRGGGGRIYGNVSYNTDTDFYLTDYCYTSSAFSGCGGVCKCPTADYPVQDQIGNGKDGEAREPLYLWNNSEGGVLWSTATLSWKSTSTCVTECGYSFTLKDDCIVEGRDYFISDAEPEAMAAYSMYTCPHPDAGAGTCTSTAGKDGYILGGGVTTWTVSPTAPGNFSIAPAGNQTIEDGKTTYFDITRTYGYSISASGCGGSLGAESGMVSRYTTGAITGDCSVTVTATAHLGTLTTGLNNVTLSTGLNNVTLGN</sequence>
<proteinExistence type="predicted"/>
<reference evidence="1" key="1">
    <citation type="submission" date="2020-03" db="EMBL/GenBank/DDBJ databases">
        <title>The deep terrestrial virosphere.</title>
        <authorList>
            <person name="Holmfeldt K."/>
            <person name="Nilsson E."/>
            <person name="Simone D."/>
            <person name="Lopez-Fernandez M."/>
            <person name="Wu X."/>
            <person name="de Brujin I."/>
            <person name="Lundin D."/>
            <person name="Andersson A."/>
            <person name="Bertilsson S."/>
            <person name="Dopson M."/>
        </authorList>
    </citation>
    <scope>NUCLEOTIDE SEQUENCE</scope>
    <source>
        <strain evidence="1">TM448A00274</strain>
        <strain evidence="2">TM448B00451</strain>
    </source>
</reference>
<dbReference type="InterPro" id="IPR011050">
    <property type="entry name" value="Pectin_lyase_fold/virulence"/>
</dbReference>
<dbReference type="AlphaFoldDB" id="A0A6H1ZDX3"/>
<dbReference type="SUPFAM" id="SSF51126">
    <property type="entry name" value="Pectin lyase-like"/>
    <property type="match status" value="1"/>
</dbReference>
<dbReference type="EMBL" id="MT144621">
    <property type="protein sequence ID" value="QJH95507.1"/>
    <property type="molecule type" value="Genomic_DNA"/>
</dbReference>
<organism evidence="1">
    <name type="scientific">viral metagenome</name>
    <dbReference type="NCBI Taxonomy" id="1070528"/>
    <lineage>
        <taxon>unclassified sequences</taxon>
        <taxon>metagenomes</taxon>
        <taxon>organismal metagenomes</taxon>
    </lineage>
</organism>